<feature type="region of interest" description="Disordered" evidence="1">
    <location>
        <begin position="821"/>
        <end position="849"/>
    </location>
</feature>
<accession>A0A182ISE0</accession>
<dbReference type="VEuPathDB" id="VectorBase:AATE004590"/>
<feature type="compositionally biased region" description="Polar residues" evidence="1">
    <location>
        <begin position="1"/>
        <end position="14"/>
    </location>
</feature>
<feature type="compositionally biased region" description="Basic and acidic residues" evidence="1">
    <location>
        <begin position="602"/>
        <end position="637"/>
    </location>
</feature>
<evidence type="ECO:0000256" key="1">
    <source>
        <dbReference type="SAM" id="MobiDB-lite"/>
    </source>
</evidence>
<sequence length="905" mass="99836">MNAESNRANPPSKTVTHHVRQKYCQNRPLYRRSRQLTAVRAYSVASESRHLLVFGVPQIDLLRELRQEFTRFGPIEHIHNITESWLQEHSGEGDELLPEPFTDVFHVCLVKLEKARQAKKVLDARNFYGGVLHISYAPERESVAEVRAKLAQRRSEVQCGTCSQVFCCAKCRQRHEDGSHQEATMIRKICYICNDRPFPLRKDTKITPNNLLIVHILKDHLPLRCNRCAKVFYTLEDFQNVNKCFMFSAGNEADKEGECHLESSKPCGSEAAGDIEEDYNKENVATIQVIADESGVENGGGKSQPANRGGRRKSSILPGDFQPFADADSKIEEVDEAVLTPLSKINLRWKRKSRQSFDSMLSVTNNTSEVNASGMLRVDAANGRTGNGEGNRRKLVRTTSTPMYQWQIMPSIMALKHPNESYSATMGQVSSIHFSSGSETDSRTEDPVSPAKAAPPPPPPPTMPDEINKVRAAIIRTNRSKAAATPLRQVMSKSIQRAIAQHTGAYSKMLQPGTQRKMSFNSTMSSGMNSMIASPAPNPLDLRTTPVLKRGGSVSSNGTDRSHQTRRENSGRLLTRTASMDSGQVRLFQGDSSDATEPSEYYETHRDLDSLRATEDESADRENRDNLRKLHENEQRHAGLQGPYSHTPKPSGTMIKKVASFQGFTQSTKHNVADENSLEGDEVWGTPSSGIPTRSYSCSAVGLGDTFKAYDASVEDADDQDSTSDEVFYPPRQQMPAKEAYEPERKKMTDEGEKSGASGSGRLWSIVSNVIRLASRGDVQEELSGGSRANAENRPAAAGSVGLVKRAVSFADYLKNRYKGADAGSARTSSSGSDEYRISSGSNGKKRRRAATVYSRTFAPATMALPKVQCNSPVAKRKRIQARQPIQRLRNASSGSGSSSNGMIS</sequence>
<dbReference type="PANTHER" id="PTHR20957:SF0">
    <property type="entry name" value="RNA-BINDING PROTEIN 48"/>
    <property type="match status" value="1"/>
</dbReference>
<proteinExistence type="predicted"/>
<reference evidence="2" key="1">
    <citation type="submission" date="2022-08" db="UniProtKB">
        <authorList>
            <consortium name="EnsemblMetazoa"/>
        </authorList>
    </citation>
    <scope>IDENTIFICATION</scope>
    <source>
        <strain evidence="2">EBRO</strain>
    </source>
</reference>
<feature type="region of interest" description="Disordered" evidence="1">
    <location>
        <begin position="1"/>
        <end position="20"/>
    </location>
</feature>
<dbReference type="GO" id="GO:0003676">
    <property type="term" value="F:nucleic acid binding"/>
    <property type="evidence" value="ECO:0007669"/>
    <property type="project" value="InterPro"/>
</dbReference>
<protein>
    <submittedName>
        <fullName evidence="2">Uncharacterized protein</fullName>
    </submittedName>
</protein>
<feature type="region of interest" description="Disordered" evidence="1">
    <location>
        <begin position="291"/>
        <end position="319"/>
    </location>
</feature>
<feature type="compositionally biased region" description="Polar residues" evidence="1">
    <location>
        <begin position="826"/>
        <end position="843"/>
    </location>
</feature>
<feature type="compositionally biased region" description="Basic and acidic residues" evidence="1">
    <location>
        <begin position="739"/>
        <end position="754"/>
    </location>
</feature>
<feature type="region of interest" description="Disordered" evidence="1">
    <location>
        <begin position="870"/>
        <end position="905"/>
    </location>
</feature>
<feature type="compositionally biased region" description="Basic and acidic residues" evidence="1">
    <location>
        <begin position="560"/>
        <end position="570"/>
    </location>
</feature>
<feature type="region of interest" description="Disordered" evidence="1">
    <location>
        <begin position="715"/>
        <end position="760"/>
    </location>
</feature>
<evidence type="ECO:0000313" key="2">
    <source>
        <dbReference type="EnsemblMetazoa" id="AATE004590-PA.1"/>
    </source>
</evidence>
<feature type="region of interest" description="Disordered" evidence="1">
    <location>
        <begin position="533"/>
        <end position="653"/>
    </location>
</feature>
<feature type="region of interest" description="Disordered" evidence="1">
    <location>
        <begin position="433"/>
        <end position="466"/>
    </location>
</feature>
<feature type="compositionally biased region" description="Acidic residues" evidence="1">
    <location>
        <begin position="715"/>
        <end position="724"/>
    </location>
</feature>
<feature type="compositionally biased region" description="Low complexity" evidence="1">
    <location>
        <begin position="893"/>
        <end position="905"/>
    </location>
</feature>
<dbReference type="EnsemblMetazoa" id="AATE004590-RA">
    <property type="protein sequence ID" value="AATE004590-PA.1"/>
    <property type="gene ID" value="AATE004590"/>
</dbReference>
<dbReference type="InterPro" id="IPR035979">
    <property type="entry name" value="RBD_domain_sf"/>
</dbReference>
<organism evidence="2">
    <name type="scientific">Anopheles atroparvus</name>
    <name type="common">European mosquito</name>
    <dbReference type="NCBI Taxonomy" id="41427"/>
    <lineage>
        <taxon>Eukaryota</taxon>
        <taxon>Metazoa</taxon>
        <taxon>Ecdysozoa</taxon>
        <taxon>Arthropoda</taxon>
        <taxon>Hexapoda</taxon>
        <taxon>Insecta</taxon>
        <taxon>Pterygota</taxon>
        <taxon>Neoptera</taxon>
        <taxon>Endopterygota</taxon>
        <taxon>Diptera</taxon>
        <taxon>Nematocera</taxon>
        <taxon>Culicoidea</taxon>
        <taxon>Culicidae</taxon>
        <taxon>Anophelinae</taxon>
        <taxon>Anopheles</taxon>
    </lineage>
</organism>
<dbReference type="InterPro" id="IPR039599">
    <property type="entry name" value="RBM48"/>
</dbReference>
<dbReference type="STRING" id="41427.A0A182ISE0"/>
<dbReference type="GO" id="GO:0005654">
    <property type="term" value="C:nucleoplasm"/>
    <property type="evidence" value="ECO:0007669"/>
    <property type="project" value="TreeGrafter"/>
</dbReference>
<dbReference type="SUPFAM" id="SSF54928">
    <property type="entry name" value="RNA-binding domain, RBD"/>
    <property type="match status" value="1"/>
</dbReference>
<name>A0A182ISE0_ANOAO</name>
<feature type="compositionally biased region" description="Pro residues" evidence="1">
    <location>
        <begin position="453"/>
        <end position="463"/>
    </location>
</feature>
<dbReference type="AlphaFoldDB" id="A0A182ISE0"/>
<dbReference type="PANTHER" id="PTHR20957">
    <property type="entry name" value="RNA-BINDING PROTEIN 48"/>
    <property type="match status" value="1"/>
</dbReference>